<comment type="caution">
    <text evidence="2">The sequence shown here is derived from an EMBL/GenBank/DDBJ whole genome shotgun (WGS) entry which is preliminary data.</text>
</comment>
<sequence>MECSKENKKHFFRKGGHSQPCPPGQGQGQGHPQHQQSISYGSSRSHQQPHQRSFDMISAAPSITSSSSSTSRAGGGTRNLQHANIEFDAKQLQALQNLQNLQALQNLQNLQISGRIAQQQLLQQQQLHQKQQQLLQQQQLSKHGVVQHGNKSAISRVGATSGASGSLDEAEINMNAHRRYMLAPRRARSAERFDGMRVQLQHQQSGSGSGSVGSTDLDKDNNNQTTAANGRHHQFEKNFGRVCIPIGIKSFLKMVIRFLFIRTQKNLALHSSTSFYE</sequence>
<accession>A0A226CWB8</accession>
<protein>
    <submittedName>
        <fullName evidence="2">Uncharacterized protein</fullName>
    </submittedName>
</protein>
<feature type="region of interest" description="Disordered" evidence="1">
    <location>
        <begin position="1"/>
        <end position="53"/>
    </location>
</feature>
<name>A0A226CWB8_FOLCA</name>
<reference evidence="2 3" key="1">
    <citation type="submission" date="2015-12" db="EMBL/GenBank/DDBJ databases">
        <title>The genome of Folsomia candida.</title>
        <authorList>
            <person name="Faddeeva A."/>
            <person name="Derks M.F."/>
            <person name="Anvar Y."/>
            <person name="Smit S."/>
            <person name="Van Straalen N."/>
            <person name="Roelofs D."/>
        </authorList>
    </citation>
    <scope>NUCLEOTIDE SEQUENCE [LARGE SCALE GENOMIC DNA]</scope>
    <source>
        <strain evidence="2 3">VU population</strain>
        <tissue evidence="2">Whole body</tissue>
    </source>
</reference>
<evidence type="ECO:0000313" key="2">
    <source>
        <dbReference type="EMBL" id="OXA37273.1"/>
    </source>
</evidence>
<proteinExistence type="predicted"/>
<feature type="region of interest" description="Disordered" evidence="1">
    <location>
        <begin position="198"/>
        <end position="232"/>
    </location>
</feature>
<keyword evidence="3" id="KW-1185">Reference proteome</keyword>
<gene>
    <name evidence="2" type="ORF">Fcan01_27956</name>
</gene>
<feature type="region of interest" description="Disordered" evidence="1">
    <location>
        <begin position="146"/>
        <end position="165"/>
    </location>
</feature>
<dbReference type="EMBL" id="LNIX01000060">
    <property type="protein sequence ID" value="OXA37273.1"/>
    <property type="molecule type" value="Genomic_DNA"/>
</dbReference>
<evidence type="ECO:0000256" key="1">
    <source>
        <dbReference type="SAM" id="MobiDB-lite"/>
    </source>
</evidence>
<evidence type="ECO:0000313" key="3">
    <source>
        <dbReference type="Proteomes" id="UP000198287"/>
    </source>
</evidence>
<organism evidence="2 3">
    <name type="scientific">Folsomia candida</name>
    <name type="common">Springtail</name>
    <dbReference type="NCBI Taxonomy" id="158441"/>
    <lineage>
        <taxon>Eukaryota</taxon>
        <taxon>Metazoa</taxon>
        <taxon>Ecdysozoa</taxon>
        <taxon>Arthropoda</taxon>
        <taxon>Hexapoda</taxon>
        <taxon>Collembola</taxon>
        <taxon>Entomobryomorpha</taxon>
        <taxon>Isotomoidea</taxon>
        <taxon>Isotomidae</taxon>
        <taxon>Proisotominae</taxon>
        <taxon>Folsomia</taxon>
    </lineage>
</organism>
<dbReference type="Proteomes" id="UP000198287">
    <property type="component" value="Unassembled WGS sequence"/>
</dbReference>
<dbReference type="AlphaFoldDB" id="A0A226CWB8"/>
<feature type="compositionally biased region" description="Basic residues" evidence="1">
    <location>
        <begin position="7"/>
        <end position="16"/>
    </location>
</feature>
<feature type="compositionally biased region" description="Low complexity" evidence="1">
    <location>
        <begin position="30"/>
        <end position="53"/>
    </location>
</feature>
<dbReference type="OrthoDB" id="6357966at2759"/>